<dbReference type="PANTHER" id="PTHR10000">
    <property type="entry name" value="PHOSPHOSERINE PHOSPHATASE"/>
    <property type="match status" value="1"/>
</dbReference>
<dbReference type="RefSeq" id="WP_010074785.1">
    <property type="nucleotide sequence ID" value="NC_014393.1"/>
</dbReference>
<dbReference type="SFLD" id="SFLDS00003">
    <property type="entry name" value="Haloacid_Dehalogenase"/>
    <property type="match status" value="1"/>
</dbReference>
<dbReference type="GO" id="GO:0000287">
    <property type="term" value="F:magnesium ion binding"/>
    <property type="evidence" value="ECO:0007669"/>
    <property type="project" value="TreeGrafter"/>
</dbReference>
<dbReference type="Gene3D" id="3.30.1240.10">
    <property type="match status" value="1"/>
</dbReference>
<dbReference type="Proteomes" id="UP000002730">
    <property type="component" value="Chromosome"/>
</dbReference>
<dbReference type="SUPFAM" id="SSF56784">
    <property type="entry name" value="HAD-like"/>
    <property type="match status" value="1"/>
</dbReference>
<dbReference type="NCBIfam" id="TIGR00099">
    <property type="entry name" value="Cof-subfamily"/>
    <property type="match status" value="1"/>
</dbReference>
<dbReference type="AlphaFoldDB" id="D9SRR8"/>
<dbReference type="EMBL" id="CP002160">
    <property type="protein sequence ID" value="ADL50435.1"/>
    <property type="molecule type" value="Genomic_DNA"/>
</dbReference>
<dbReference type="Pfam" id="PF08282">
    <property type="entry name" value="Hydrolase_3"/>
    <property type="match status" value="1"/>
</dbReference>
<dbReference type="NCBIfam" id="NF007806">
    <property type="entry name" value="PRK10513.1"/>
    <property type="match status" value="1"/>
</dbReference>
<sequence length="269" mass="29872">MYKLIALDMDGTLLRDDKTVSPAVFDAIQAAKAKGAKVVLATGRPIKGVDKYLTHLNLKEAGDYVATFNGALVQDTFTGDVISHITMNHDDLITIYEASRELRTHVHFFDKNTLYTPNKDISKFTVHEAFMNDVSLNYINIEDVNKDIVISKVMMIDYPEILDRVVTELPKELVEKYTIVRSAPFFLEFLNIDANKGNGIMLLANKLGIKQEEVICVGDAGNDIHMVEYAGLGVAMGNATDDLKAVANYITKSNNEDGVAHVINEFILK</sequence>
<dbReference type="InterPro" id="IPR023214">
    <property type="entry name" value="HAD_sf"/>
</dbReference>
<dbReference type="InterPro" id="IPR006379">
    <property type="entry name" value="HAD-SF_hydro_IIB"/>
</dbReference>
<dbReference type="OrthoDB" id="9781413at2"/>
<dbReference type="SFLD" id="SFLDG01144">
    <property type="entry name" value="C2.B.4:_PGP_Like"/>
    <property type="match status" value="1"/>
</dbReference>
<organism evidence="1 2">
    <name type="scientific">Clostridium cellulovorans (strain ATCC 35296 / DSM 3052 / OCM 3 / 743B)</name>
    <dbReference type="NCBI Taxonomy" id="573061"/>
    <lineage>
        <taxon>Bacteria</taxon>
        <taxon>Bacillati</taxon>
        <taxon>Bacillota</taxon>
        <taxon>Clostridia</taxon>
        <taxon>Eubacteriales</taxon>
        <taxon>Clostridiaceae</taxon>
        <taxon>Clostridium</taxon>
    </lineage>
</organism>
<gene>
    <name evidence="1" type="ordered locus">Clocel_0664</name>
</gene>
<dbReference type="GO" id="GO:0016791">
    <property type="term" value="F:phosphatase activity"/>
    <property type="evidence" value="ECO:0007669"/>
    <property type="project" value="TreeGrafter"/>
</dbReference>
<accession>D9SRR8</accession>
<name>D9SRR8_CLOC7</name>
<dbReference type="GO" id="GO:0005829">
    <property type="term" value="C:cytosol"/>
    <property type="evidence" value="ECO:0007669"/>
    <property type="project" value="TreeGrafter"/>
</dbReference>
<keyword evidence="2" id="KW-1185">Reference proteome</keyword>
<dbReference type="PANTHER" id="PTHR10000:SF8">
    <property type="entry name" value="HAD SUPERFAMILY HYDROLASE-LIKE, TYPE 3"/>
    <property type="match status" value="1"/>
</dbReference>
<dbReference type="Gene3D" id="3.40.50.1000">
    <property type="entry name" value="HAD superfamily/HAD-like"/>
    <property type="match status" value="1"/>
</dbReference>
<protein>
    <submittedName>
        <fullName evidence="1">Cof-like hydrolase</fullName>
    </submittedName>
</protein>
<reference evidence="1 2" key="1">
    <citation type="submission" date="2010-08" db="EMBL/GenBank/DDBJ databases">
        <title>Complete sequence of Clostridium cellulovorans 743B.</title>
        <authorList>
            <consortium name="US DOE Joint Genome Institute"/>
            <person name="Lucas S."/>
            <person name="Copeland A."/>
            <person name="Lapidus A."/>
            <person name="Cheng J.-F."/>
            <person name="Bruce D."/>
            <person name="Goodwin L."/>
            <person name="Pitluck S."/>
            <person name="Chertkov O."/>
            <person name="Detter J.C."/>
            <person name="Han C."/>
            <person name="Tapia R."/>
            <person name="Land M."/>
            <person name="Hauser L."/>
            <person name="Chang Y.-J."/>
            <person name="Jeffries C."/>
            <person name="Kyrpides N."/>
            <person name="Ivanova N."/>
            <person name="Mikhailova N."/>
            <person name="Hemme C.L."/>
            <person name="Woyke T."/>
        </authorList>
    </citation>
    <scope>NUCLEOTIDE SEQUENCE [LARGE SCALE GENOMIC DNA]</scope>
    <source>
        <strain evidence="2">ATCC 35296 / DSM 3052 / OCM 3 / 743B</strain>
    </source>
</reference>
<dbReference type="eggNOG" id="COG0561">
    <property type="taxonomic scope" value="Bacteria"/>
</dbReference>
<evidence type="ECO:0000313" key="1">
    <source>
        <dbReference type="EMBL" id="ADL50435.1"/>
    </source>
</evidence>
<dbReference type="KEGG" id="ccb:Clocel_0664"/>
<dbReference type="InterPro" id="IPR036412">
    <property type="entry name" value="HAD-like_sf"/>
</dbReference>
<evidence type="ECO:0000313" key="2">
    <source>
        <dbReference type="Proteomes" id="UP000002730"/>
    </source>
</evidence>
<dbReference type="HOGENOM" id="CLU_044146_0_1_9"/>
<keyword evidence="1" id="KW-0378">Hydrolase</keyword>
<dbReference type="NCBIfam" id="TIGR01484">
    <property type="entry name" value="HAD-SF-IIB"/>
    <property type="match status" value="1"/>
</dbReference>
<dbReference type="InterPro" id="IPR000150">
    <property type="entry name" value="Cof"/>
</dbReference>
<dbReference type="SFLD" id="SFLDG01140">
    <property type="entry name" value="C2.B:_Phosphomannomutase_and_P"/>
    <property type="match status" value="1"/>
</dbReference>
<dbReference type="CDD" id="cd07516">
    <property type="entry name" value="HAD_Pase"/>
    <property type="match status" value="1"/>
</dbReference>
<proteinExistence type="predicted"/>